<gene>
    <name evidence="2" type="ORF">Slin15195_G091090</name>
</gene>
<feature type="compositionally biased region" description="Polar residues" evidence="1">
    <location>
        <begin position="77"/>
        <end position="86"/>
    </location>
</feature>
<feature type="compositionally biased region" description="Low complexity" evidence="1">
    <location>
        <begin position="26"/>
        <end position="35"/>
    </location>
</feature>
<name>A0A9Q9AVB2_9PEZI</name>
<feature type="region of interest" description="Disordered" evidence="1">
    <location>
        <begin position="1"/>
        <end position="64"/>
    </location>
</feature>
<organism evidence="2 3">
    <name type="scientific">Septoria linicola</name>
    <dbReference type="NCBI Taxonomy" id="215465"/>
    <lineage>
        <taxon>Eukaryota</taxon>
        <taxon>Fungi</taxon>
        <taxon>Dikarya</taxon>
        <taxon>Ascomycota</taxon>
        <taxon>Pezizomycotina</taxon>
        <taxon>Dothideomycetes</taxon>
        <taxon>Dothideomycetidae</taxon>
        <taxon>Mycosphaerellales</taxon>
        <taxon>Mycosphaerellaceae</taxon>
        <taxon>Septoria</taxon>
    </lineage>
</organism>
<feature type="compositionally biased region" description="Polar residues" evidence="1">
    <location>
        <begin position="1"/>
        <end position="25"/>
    </location>
</feature>
<feature type="region of interest" description="Disordered" evidence="1">
    <location>
        <begin position="77"/>
        <end position="110"/>
    </location>
</feature>
<dbReference type="Proteomes" id="UP001056384">
    <property type="component" value="Chromosome 7"/>
</dbReference>
<keyword evidence="3" id="KW-1185">Reference proteome</keyword>
<accession>A0A9Q9AVB2</accession>
<protein>
    <submittedName>
        <fullName evidence="2">Uncharacterized protein</fullName>
    </submittedName>
</protein>
<evidence type="ECO:0000313" key="3">
    <source>
        <dbReference type="Proteomes" id="UP001056384"/>
    </source>
</evidence>
<reference evidence="2" key="1">
    <citation type="submission" date="2022-06" db="EMBL/GenBank/DDBJ databases">
        <title>Complete genome sequences of two strains of the flax pathogen Septoria linicola.</title>
        <authorList>
            <person name="Lapalu N."/>
            <person name="Simon A."/>
            <person name="Demenou B."/>
            <person name="Paumier D."/>
            <person name="Guillot M.-P."/>
            <person name="Gout L."/>
            <person name="Valade R."/>
        </authorList>
    </citation>
    <scope>NUCLEOTIDE SEQUENCE</scope>
    <source>
        <strain evidence="2">SE15195</strain>
    </source>
</reference>
<dbReference type="EMBL" id="CP099424">
    <property type="protein sequence ID" value="USW55790.1"/>
    <property type="molecule type" value="Genomic_DNA"/>
</dbReference>
<evidence type="ECO:0000256" key="1">
    <source>
        <dbReference type="SAM" id="MobiDB-lite"/>
    </source>
</evidence>
<feature type="compositionally biased region" description="Basic and acidic residues" evidence="1">
    <location>
        <begin position="54"/>
        <end position="64"/>
    </location>
</feature>
<proteinExistence type="predicted"/>
<evidence type="ECO:0000313" key="2">
    <source>
        <dbReference type="EMBL" id="USW55790.1"/>
    </source>
</evidence>
<dbReference type="AlphaFoldDB" id="A0A9Q9AVB2"/>
<feature type="region of interest" description="Disordered" evidence="1">
    <location>
        <begin position="234"/>
        <end position="281"/>
    </location>
</feature>
<sequence length="281" mass="30817">MSTITSTTPKEIETHSPTLSQASTISSDGPSTPGPGSAGGPYRASPSSNKSKRKPEPPFKDIGFREVNYVSRLDVPNSTINTSKASPISPMSHGPYTPSIYSPQTPAESPAPFNLGWTDGDEAEEEPVTLPTPLAVKKSTEKTAFDPECVPKPTYYELEKPYGGTKHFMMAHGLRYYDHEDCEIRKEILEQLKDLEWQNRVNTARDEYGRTGKVSEGLLPEVAVEYQREVEEVEAMATQSRASPREGSRQTQADAPQRAISAYSGGAEFIERPSSHGGTDY</sequence>